<reference evidence="2 3" key="1">
    <citation type="journal article" date="2018" name="Environ. Microbiol.">
        <title>Novel energy conservation strategies and behaviour of Pelotomaculum schinkii driving syntrophic propionate catabolism.</title>
        <authorList>
            <person name="Hidalgo-Ahumada C.A.P."/>
            <person name="Nobu M.K."/>
            <person name="Narihiro T."/>
            <person name="Tamaki H."/>
            <person name="Liu W.T."/>
            <person name="Kamagata Y."/>
            <person name="Stams A.J.M."/>
            <person name="Imachi H."/>
            <person name="Sousa D.Z."/>
        </authorList>
    </citation>
    <scope>NUCLEOTIDE SEQUENCE [LARGE SCALE GENOMIC DNA]</scope>
    <source>
        <strain evidence="2 3">MGP</strain>
    </source>
</reference>
<evidence type="ECO:0000259" key="1">
    <source>
        <dbReference type="Pfam" id="PF20114"/>
    </source>
</evidence>
<accession>A0A4Y7RKJ4</accession>
<feature type="domain" description="DUF6504" evidence="1">
    <location>
        <begin position="13"/>
        <end position="83"/>
    </location>
</feature>
<evidence type="ECO:0000313" key="3">
    <source>
        <dbReference type="Proteomes" id="UP000297597"/>
    </source>
</evidence>
<gene>
    <name evidence="2" type="ORF">Pmgp_03216</name>
</gene>
<dbReference type="AlphaFoldDB" id="A0A4Y7RKJ4"/>
<proteinExistence type="predicted"/>
<dbReference type="EMBL" id="QFFZ01000051">
    <property type="protein sequence ID" value="TEB09346.1"/>
    <property type="molecule type" value="Genomic_DNA"/>
</dbReference>
<keyword evidence="3" id="KW-1185">Reference proteome</keyword>
<evidence type="ECO:0000313" key="2">
    <source>
        <dbReference type="EMBL" id="TEB09346.1"/>
    </source>
</evidence>
<dbReference type="Proteomes" id="UP000297597">
    <property type="component" value="Unassembled WGS sequence"/>
</dbReference>
<comment type="caution">
    <text evidence="2">The sequence shown here is derived from an EMBL/GenBank/DDBJ whole genome shotgun (WGS) entry which is preliminary data.</text>
</comment>
<dbReference type="Pfam" id="PF20114">
    <property type="entry name" value="DUF6504"/>
    <property type="match status" value="1"/>
</dbReference>
<dbReference type="OrthoDB" id="2084176at2"/>
<dbReference type="InterPro" id="IPR045443">
    <property type="entry name" value="DUF6504"/>
</dbReference>
<protein>
    <recommendedName>
        <fullName evidence="1">DUF6504 domain-containing protein</fullName>
    </recommendedName>
</protein>
<sequence>MTKLYRSPVQVELDANKQPKRFRWLGRWYRIFNCAVYEEAQYWWSRFREPEPVRYRCETYQGLVCDLYYEKAPGTWILERVWD</sequence>
<dbReference type="RefSeq" id="WP_134215174.1">
    <property type="nucleotide sequence ID" value="NZ_QFFZ01000051.1"/>
</dbReference>
<name>A0A4Y7RKJ4_9FIRM</name>
<organism evidence="2 3">
    <name type="scientific">Pelotomaculum propionicicum</name>
    <dbReference type="NCBI Taxonomy" id="258475"/>
    <lineage>
        <taxon>Bacteria</taxon>
        <taxon>Bacillati</taxon>
        <taxon>Bacillota</taxon>
        <taxon>Clostridia</taxon>
        <taxon>Eubacteriales</taxon>
        <taxon>Desulfotomaculaceae</taxon>
        <taxon>Pelotomaculum</taxon>
    </lineage>
</organism>